<reference evidence="1 2" key="1">
    <citation type="submission" date="2011-08" db="EMBL/GenBank/DDBJ databases">
        <title>The Genome Sequence of Eubacteriaceae bacterium CM5.</title>
        <authorList>
            <consortium name="The Broad Institute Genome Sequencing Platform"/>
            <person name="Earl A."/>
            <person name="Ward D."/>
            <person name="Feldgarden M."/>
            <person name="Gevers D."/>
            <person name="Sizova M."/>
            <person name="Hazen A."/>
            <person name="Epstein S."/>
            <person name="Young S.K."/>
            <person name="Zeng Q."/>
            <person name="Gargeya S."/>
            <person name="Fitzgerald M."/>
            <person name="Haas B."/>
            <person name="Abouelleil A."/>
            <person name="Alvarado L."/>
            <person name="Arachchi H.M."/>
            <person name="Berlin A."/>
            <person name="Brown A."/>
            <person name="Chapman S.B."/>
            <person name="Chen Z."/>
            <person name="Dunbar C."/>
            <person name="Freedman E."/>
            <person name="Gearin G."/>
            <person name="Gellesch M."/>
            <person name="Goldberg J."/>
            <person name="Griggs A."/>
            <person name="Gujja S."/>
            <person name="Heiman D."/>
            <person name="Howarth C."/>
            <person name="Larson L."/>
            <person name="Lui A."/>
            <person name="MacDonald P.J.P."/>
            <person name="Montmayeur A."/>
            <person name="Murphy C."/>
            <person name="Neiman D."/>
            <person name="Pearson M."/>
            <person name="Priest M."/>
            <person name="Roberts A."/>
            <person name="Saif S."/>
            <person name="Shea T."/>
            <person name="Shenoy N."/>
            <person name="Sisk P."/>
            <person name="Stolte C."/>
            <person name="Sykes S."/>
            <person name="Wortman J."/>
            <person name="Nusbaum C."/>
            <person name="Birren B."/>
        </authorList>
    </citation>
    <scope>NUCLEOTIDE SEQUENCE [LARGE SCALE GENOMIC DNA]</scope>
    <source>
        <strain evidence="1 2">CM5</strain>
    </source>
</reference>
<organism evidence="1 2">
    <name type="scientific">Peptoanaerobacter stomatis</name>
    <dbReference type="NCBI Taxonomy" id="796937"/>
    <lineage>
        <taxon>Bacteria</taxon>
        <taxon>Bacillati</taxon>
        <taxon>Bacillota</taxon>
        <taxon>Clostridia</taxon>
        <taxon>Peptostreptococcales</taxon>
        <taxon>Filifactoraceae</taxon>
        <taxon>Peptoanaerobacter</taxon>
    </lineage>
</organism>
<evidence type="ECO:0000313" key="2">
    <source>
        <dbReference type="Proteomes" id="UP000003379"/>
    </source>
</evidence>
<gene>
    <name evidence="1" type="ORF">HMPREF9628_02168</name>
</gene>
<dbReference type="STRING" id="796937.HMPREF9630_00690"/>
<dbReference type="AlphaFoldDB" id="G9XF15"/>
<dbReference type="EMBL" id="AFZG01000055">
    <property type="protein sequence ID" value="EHL17810.1"/>
    <property type="molecule type" value="Genomic_DNA"/>
</dbReference>
<accession>G9XF15</accession>
<dbReference type="HOGENOM" id="CLU_1833304_0_0_9"/>
<dbReference type="Proteomes" id="UP000003379">
    <property type="component" value="Unassembled WGS sequence"/>
</dbReference>
<dbReference type="RefSeq" id="WP_009529975.1">
    <property type="nucleotide sequence ID" value="NZ_JBQMYE010000117.1"/>
</dbReference>
<sequence>MDKNINILNDLIEIYKKLLPHKDILDLKKSFKYNEDQVDSVLSYFKNMNPSNTKTASQNKKKSNLPELNSRKDAEEYYLKNMIHDKSDKKSKQKIIDNYYLEDLRKLYFLIFSSNSKDKKIIILEKLEQYFENISRAKNL</sequence>
<name>G9XF15_9FIRM</name>
<comment type="caution">
    <text evidence="1">The sequence shown here is derived from an EMBL/GenBank/DDBJ whole genome shotgun (WGS) entry which is preliminary data.</text>
</comment>
<protein>
    <submittedName>
        <fullName evidence="1">Uncharacterized protein</fullName>
    </submittedName>
</protein>
<proteinExistence type="predicted"/>
<evidence type="ECO:0000313" key="1">
    <source>
        <dbReference type="EMBL" id="EHL17810.1"/>
    </source>
</evidence>